<evidence type="ECO:0000259" key="7">
    <source>
        <dbReference type="Pfam" id="PF00753"/>
    </source>
</evidence>
<evidence type="ECO:0000259" key="9">
    <source>
        <dbReference type="Pfam" id="PF13567"/>
    </source>
</evidence>
<reference evidence="10" key="1">
    <citation type="submission" date="2020-10" db="EMBL/GenBank/DDBJ databases">
        <authorList>
            <person name="Gilroy R."/>
        </authorList>
    </citation>
    <scope>NUCLEOTIDE SEQUENCE</scope>
    <source>
        <strain evidence="10">ChiSjej5B23-6657</strain>
    </source>
</reference>
<evidence type="ECO:0000259" key="8">
    <source>
        <dbReference type="Pfam" id="PF03772"/>
    </source>
</evidence>
<dbReference type="Pfam" id="PF13567">
    <property type="entry name" value="DUF4131"/>
    <property type="match status" value="1"/>
</dbReference>
<keyword evidence="2" id="KW-1003">Cell membrane</keyword>
<evidence type="ECO:0000313" key="10">
    <source>
        <dbReference type="EMBL" id="HIR70277.1"/>
    </source>
</evidence>
<dbReference type="SUPFAM" id="SSF56281">
    <property type="entry name" value="Metallo-hydrolase/oxidoreductase"/>
    <property type="match status" value="1"/>
</dbReference>
<dbReference type="InterPro" id="IPR036866">
    <property type="entry name" value="RibonucZ/Hydroxyglut_hydro"/>
</dbReference>
<keyword evidence="3 6" id="KW-0812">Transmembrane</keyword>
<dbReference type="EMBL" id="DVHM01000050">
    <property type="protein sequence ID" value="HIR70277.1"/>
    <property type="molecule type" value="Genomic_DNA"/>
</dbReference>
<protein>
    <submittedName>
        <fullName evidence="10">DNA internalization-related competence protein ComEC/Rec2</fullName>
    </submittedName>
</protein>
<feature type="transmembrane region" description="Helical" evidence="6">
    <location>
        <begin position="483"/>
        <end position="504"/>
    </location>
</feature>
<evidence type="ECO:0000313" key="11">
    <source>
        <dbReference type="Proteomes" id="UP000823912"/>
    </source>
</evidence>
<dbReference type="InterPro" id="IPR025405">
    <property type="entry name" value="DUF4131"/>
</dbReference>
<feature type="domain" description="ComEC/Rec2-related protein" evidence="8">
    <location>
        <begin position="225"/>
        <end position="509"/>
    </location>
</feature>
<evidence type="ECO:0000256" key="2">
    <source>
        <dbReference type="ARBA" id="ARBA00022475"/>
    </source>
</evidence>
<feature type="transmembrane region" description="Helical" evidence="6">
    <location>
        <begin position="345"/>
        <end position="362"/>
    </location>
</feature>
<feature type="transmembrane region" description="Helical" evidence="6">
    <location>
        <begin position="271"/>
        <end position="291"/>
    </location>
</feature>
<feature type="transmembrane region" description="Helical" evidence="6">
    <location>
        <begin position="297"/>
        <end position="314"/>
    </location>
</feature>
<dbReference type="CDD" id="cd07731">
    <property type="entry name" value="ComA-like_MBL-fold"/>
    <property type="match status" value="1"/>
</dbReference>
<name>A0A9D1JAC3_9FIRM</name>
<evidence type="ECO:0000256" key="5">
    <source>
        <dbReference type="ARBA" id="ARBA00023136"/>
    </source>
</evidence>
<dbReference type="PANTHER" id="PTHR30619">
    <property type="entry name" value="DNA INTERNALIZATION/COMPETENCE PROTEIN COMEC/REC2"/>
    <property type="match status" value="1"/>
</dbReference>
<dbReference type="NCBIfam" id="TIGR00360">
    <property type="entry name" value="ComEC_N-term"/>
    <property type="match status" value="1"/>
</dbReference>
<dbReference type="PANTHER" id="PTHR30619:SF1">
    <property type="entry name" value="RECOMBINATION PROTEIN 2"/>
    <property type="match status" value="1"/>
</dbReference>
<evidence type="ECO:0000256" key="6">
    <source>
        <dbReference type="SAM" id="Phobius"/>
    </source>
</evidence>
<dbReference type="Gene3D" id="3.60.15.10">
    <property type="entry name" value="Ribonuclease Z/Hydroxyacylglutathione hydrolase-like"/>
    <property type="match status" value="1"/>
</dbReference>
<organism evidence="10 11">
    <name type="scientific">Candidatus Pullilachnospira gallistercoris</name>
    <dbReference type="NCBI Taxonomy" id="2840911"/>
    <lineage>
        <taxon>Bacteria</taxon>
        <taxon>Bacillati</taxon>
        <taxon>Bacillota</taxon>
        <taxon>Clostridia</taxon>
        <taxon>Lachnospirales</taxon>
        <taxon>Lachnospiraceae</taxon>
        <taxon>Lachnospiraceae incertae sedis</taxon>
        <taxon>Candidatus Pullilachnospira</taxon>
    </lineage>
</organism>
<comment type="subcellular location">
    <subcellularLocation>
        <location evidence="1">Cell membrane</location>
        <topology evidence="1">Multi-pass membrane protein</topology>
    </subcellularLocation>
</comment>
<sequence>MQKRTLLSFAVMFGLGVAWVLYGYWLFLAAGALWLLMRWRGKPPGAAGEKWRRRAVLLMCVCFFLGALHAAERTAVREARQNALSAADTLTGCGEIVKKEIRQDRIIYHLNGVKLDNRQRSIGSVLLYLDSDNKSQEKEFQIADTVSFAGEPVAFRRAGNEGSYDEASYYGSLGYTGKIYADTVTLEKRAAAPWKEALYQLRCRWQSLYLETLPGEEGGVLSSIALGDKSELLQEVKSLYQASGIAHILAVSGLHVSVVGMFLYRLMRRWGIGFGLGGLISGSLVFLFAQLCGMGVSVLRAAGMFFLYLIAQYLGEAYDSLTALGTMAVLLLWANPFYLQNSGCIFSFGAVFGVSAVALPIQQRYSDWRKKRLEEKYRGYHKKTLSERMFDSVVENFLFSFGIQLFTLPMTALFFYEIPIYSVFLNICILPFMTPLLGLGLAAGLVSSFSMELAGTLLFPCHVILYAYEWICDVSLGLPFSRQILGVPPVWLLLLYYFCLFFALYRLKKRVLRQAALISAVIICFFAPRKSEFEVDVLDVGQGDGIFLSSAEGVHFFIDGGSSSEEDVGTYQILPFLKYKGIRRIDYWFLTHTDEDHVNGFVECVEADYPVKTLVFPKNGAKGEAWEKIASLAERHGINIQYMDVGDRCGTKTLELECLYPGDGKEGEDTNGTSLVLFARCGSFSGLFTGDIGSDQERELCEGLLADQMETCHLKEGGDGRLTFLKAAHHGSNDSNSEKLLELCRPKITAISCARKNSYGHPGEEAVARMEEAETEILLTMELGRVRLTMEKQGIAVDGYLDLKERGLL</sequence>
<feature type="transmembrane region" description="Helical" evidence="6">
    <location>
        <begin position="453"/>
        <end position="471"/>
    </location>
</feature>
<feature type="domain" description="DUF4131" evidence="9">
    <location>
        <begin position="22"/>
        <end position="181"/>
    </location>
</feature>
<dbReference type="AlphaFoldDB" id="A0A9D1JAC3"/>
<feature type="transmembrane region" description="Helical" evidence="6">
    <location>
        <begin position="422"/>
        <end position="446"/>
    </location>
</feature>
<keyword evidence="5 6" id="KW-0472">Membrane</keyword>
<dbReference type="Pfam" id="PF03772">
    <property type="entry name" value="Competence"/>
    <property type="match status" value="1"/>
</dbReference>
<gene>
    <name evidence="10" type="ORF">IAA55_03230</name>
</gene>
<accession>A0A9D1JAC3</accession>
<dbReference type="InterPro" id="IPR004477">
    <property type="entry name" value="ComEC_N"/>
</dbReference>
<keyword evidence="4 6" id="KW-1133">Transmembrane helix</keyword>
<feature type="transmembrane region" description="Helical" evidence="6">
    <location>
        <begin position="55"/>
        <end position="71"/>
    </location>
</feature>
<feature type="domain" description="Metallo-beta-lactamase" evidence="7">
    <location>
        <begin position="556"/>
        <end position="753"/>
    </location>
</feature>
<dbReference type="InterPro" id="IPR004797">
    <property type="entry name" value="Competence_ComEC/Rec2"/>
</dbReference>
<feature type="transmembrane region" description="Helical" evidence="6">
    <location>
        <begin position="244"/>
        <end position="264"/>
    </location>
</feature>
<dbReference type="InterPro" id="IPR052159">
    <property type="entry name" value="Competence_DNA_uptake"/>
</dbReference>
<dbReference type="GO" id="GO:0005886">
    <property type="term" value="C:plasma membrane"/>
    <property type="evidence" value="ECO:0007669"/>
    <property type="project" value="UniProtKB-SubCell"/>
</dbReference>
<dbReference type="InterPro" id="IPR035681">
    <property type="entry name" value="ComA-like_MBL"/>
</dbReference>
<evidence type="ECO:0000256" key="1">
    <source>
        <dbReference type="ARBA" id="ARBA00004651"/>
    </source>
</evidence>
<dbReference type="Pfam" id="PF00753">
    <property type="entry name" value="Lactamase_B"/>
    <property type="match status" value="1"/>
</dbReference>
<dbReference type="Proteomes" id="UP000823912">
    <property type="component" value="Unassembled WGS sequence"/>
</dbReference>
<evidence type="ECO:0000256" key="3">
    <source>
        <dbReference type="ARBA" id="ARBA00022692"/>
    </source>
</evidence>
<dbReference type="InterPro" id="IPR001279">
    <property type="entry name" value="Metallo-B-lactamas"/>
</dbReference>
<evidence type="ECO:0000256" key="4">
    <source>
        <dbReference type="ARBA" id="ARBA00022989"/>
    </source>
</evidence>
<proteinExistence type="predicted"/>
<reference evidence="10" key="2">
    <citation type="journal article" date="2021" name="PeerJ">
        <title>Extensive microbial diversity within the chicken gut microbiome revealed by metagenomics and culture.</title>
        <authorList>
            <person name="Gilroy R."/>
            <person name="Ravi A."/>
            <person name="Getino M."/>
            <person name="Pursley I."/>
            <person name="Horton D.L."/>
            <person name="Alikhan N.F."/>
            <person name="Baker D."/>
            <person name="Gharbi K."/>
            <person name="Hall N."/>
            <person name="Watson M."/>
            <person name="Adriaenssens E.M."/>
            <person name="Foster-Nyarko E."/>
            <person name="Jarju S."/>
            <person name="Secka A."/>
            <person name="Antonio M."/>
            <person name="Oren A."/>
            <person name="Chaudhuri R.R."/>
            <person name="La Ragione R."/>
            <person name="Hildebrand F."/>
            <person name="Pallen M.J."/>
        </authorList>
    </citation>
    <scope>NUCLEOTIDE SEQUENCE</scope>
    <source>
        <strain evidence="10">ChiSjej5B23-6657</strain>
    </source>
</reference>
<comment type="caution">
    <text evidence="10">The sequence shown here is derived from an EMBL/GenBank/DDBJ whole genome shotgun (WGS) entry which is preliminary data.</text>
</comment>
<dbReference type="NCBIfam" id="TIGR00361">
    <property type="entry name" value="ComEC_Rec2"/>
    <property type="match status" value="1"/>
</dbReference>
<dbReference type="GO" id="GO:0030420">
    <property type="term" value="P:establishment of competence for transformation"/>
    <property type="evidence" value="ECO:0007669"/>
    <property type="project" value="InterPro"/>
</dbReference>
<feature type="transmembrane region" description="Helical" evidence="6">
    <location>
        <begin position="397"/>
        <end position="416"/>
    </location>
</feature>
<feature type="transmembrane region" description="Helical" evidence="6">
    <location>
        <begin position="6"/>
        <end position="35"/>
    </location>
</feature>